<dbReference type="Proteomes" id="UP000006727">
    <property type="component" value="Chromosome 1"/>
</dbReference>
<evidence type="ECO:0000313" key="9">
    <source>
        <dbReference type="EnsemblPlants" id="Pp3c1_43050V3.1"/>
    </source>
</evidence>
<evidence type="ECO:0000256" key="6">
    <source>
        <dbReference type="SAM" id="Phobius"/>
    </source>
</evidence>
<keyword evidence="10" id="KW-1185">Reference proteome</keyword>
<dbReference type="AlphaFoldDB" id="A9TRA1"/>
<proteinExistence type="inferred from homology"/>
<dbReference type="EMBL" id="ABEU02000001">
    <property type="protein sequence ID" value="PNR63546.1"/>
    <property type="molecule type" value="Genomic_DNA"/>
</dbReference>
<comment type="similarity">
    <text evidence="2">Belongs to the peptidase S54 family.</text>
</comment>
<feature type="transmembrane region" description="Helical" evidence="6">
    <location>
        <begin position="260"/>
        <end position="278"/>
    </location>
</feature>
<dbReference type="FunFam" id="1.20.1540.10:FF:000015">
    <property type="entry name" value="RHOMBOID-like protein 10 chloroplastic"/>
    <property type="match status" value="1"/>
</dbReference>
<comment type="subcellular location">
    <subcellularLocation>
        <location evidence="1">Membrane</location>
        <topology evidence="1">Multi-pass membrane protein</topology>
    </subcellularLocation>
</comment>
<keyword evidence="3 6" id="KW-0812">Transmembrane</keyword>
<dbReference type="Pfam" id="PF01694">
    <property type="entry name" value="Rhomboid"/>
    <property type="match status" value="1"/>
</dbReference>
<dbReference type="RefSeq" id="XP_024396221.1">
    <property type="nucleotide sequence ID" value="XM_024540453.2"/>
</dbReference>
<dbReference type="PANTHER" id="PTHR43731:SF26">
    <property type="entry name" value="RHOMBOID-LIKE PROTEIN 10, CHLOROPLASTIC"/>
    <property type="match status" value="1"/>
</dbReference>
<dbReference type="EnsemblPlants" id="Pp3c1_43050V3.1">
    <property type="protein sequence ID" value="Pp3c1_43050V3.1"/>
    <property type="gene ID" value="Pp3c1_43050"/>
</dbReference>
<dbReference type="PaxDb" id="3218-PP1S295_67V6.1"/>
<dbReference type="GO" id="GO:0031969">
    <property type="term" value="C:chloroplast membrane"/>
    <property type="evidence" value="ECO:0000318"/>
    <property type="project" value="GO_Central"/>
</dbReference>
<evidence type="ECO:0000256" key="1">
    <source>
        <dbReference type="ARBA" id="ARBA00004141"/>
    </source>
</evidence>
<keyword evidence="5 6" id="KW-0472">Membrane</keyword>
<evidence type="ECO:0000256" key="5">
    <source>
        <dbReference type="ARBA" id="ARBA00023136"/>
    </source>
</evidence>
<sequence length="391" mass="41825">MEMFGGAIRMTGCHKNPAWMAMLAGMMPTQGDLRSSSTCARFPTDVKLRAMSISAHNFGFLVVGALQFHRWTTLTSNFIEQLTENSSQSSQPQQVSGVIGENCFQVPLEVYHGRQILGKTGAQLLGTGISLYSPWKTIVKFVEGRRKSRRRSIVTAASTGDENDTSSANTITGYGIGSRSRNWTNIILGVNLLMFGAQIASQGQLLLLGAKVNSLIDKGQWWRFVTPSVLHANIMHLLVNCYSLNSVGPTVESLSGGKRFLAIYAVSAIASSGLSYTLCTAPSVGASGAIFGLVGALAVFLARHKTLMIGGDQSLAQVARVIAINLGFGLLSSGIDNWGHVGGLFGGAAVAWLLGPAFSFEYAPKLGKKLLLDRPPIAKLLSPWSKEKSDQ</sequence>
<reference evidence="8 10" key="1">
    <citation type="journal article" date="2008" name="Science">
        <title>The Physcomitrella genome reveals evolutionary insights into the conquest of land by plants.</title>
        <authorList>
            <person name="Rensing S."/>
            <person name="Lang D."/>
            <person name="Zimmer A."/>
            <person name="Terry A."/>
            <person name="Salamov A."/>
            <person name="Shapiro H."/>
            <person name="Nishiyama T."/>
            <person name="Perroud P.-F."/>
            <person name="Lindquist E."/>
            <person name="Kamisugi Y."/>
            <person name="Tanahashi T."/>
            <person name="Sakakibara K."/>
            <person name="Fujita T."/>
            <person name="Oishi K."/>
            <person name="Shin-I T."/>
            <person name="Kuroki Y."/>
            <person name="Toyoda A."/>
            <person name="Suzuki Y."/>
            <person name="Hashimoto A."/>
            <person name="Yamaguchi K."/>
            <person name="Sugano A."/>
            <person name="Kohara Y."/>
            <person name="Fujiyama A."/>
            <person name="Anterola A."/>
            <person name="Aoki S."/>
            <person name="Ashton N."/>
            <person name="Barbazuk W.B."/>
            <person name="Barker E."/>
            <person name="Bennetzen J."/>
            <person name="Bezanilla M."/>
            <person name="Blankenship R."/>
            <person name="Cho S.H."/>
            <person name="Dutcher S."/>
            <person name="Estelle M."/>
            <person name="Fawcett J.A."/>
            <person name="Gundlach H."/>
            <person name="Hanada K."/>
            <person name="Heyl A."/>
            <person name="Hicks K.A."/>
            <person name="Hugh J."/>
            <person name="Lohr M."/>
            <person name="Mayer K."/>
            <person name="Melkozernov A."/>
            <person name="Murata T."/>
            <person name="Nelson D."/>
            <person name="Pils B."/>
            <person name="Prigge M."/>
            <person name="Reiss B."/>
            <person name="Renner T."/>
            <person name="Rombauts S."/>
            <person name="Rushton P."/>
            <person name="Sanderfoot A."/>
            <person name="Schween G."/>
            <person name="Shiu S.-H."/>
            <person name="Stueber K."/>
            <person name="Theodoulou F.L."/>
            <person name="Tu H."/>
            <person name="Van de Peer Y."/>
            <person name="Verrier P.J."/>
            <person name="Waters E."/>
            <person name="Wood A."/>
            <person name="Yang L."/>
            <person name="Cove D."/>
            <person name="Cuming A."/>
            <person name="Hasebe M."/>
            <person name="Lucas S."/>
            <person name="Mishler D.B."/>
            <person name="Reski R."/>
            <person name="Grigoriev I."/>
            <person name="Quatrano R.S."/>
            <person name="Boore J.L."/>
        </authorList>
    </citation>
    <scope>NUCLEOTIDE SEQUENCE [LARGE SCALE GENOMIC DNA]</scope>
    <source>
        <strain evidence="9 10">cv. Gransden 2004</strain>
    </source>
</reference>
<reference evidence="8 10" key="2">
    <citation type="journal article" date="2018" name="Plant J.">
        <title>The Physcomitrella patens chromosome-scale assembly reveals moss genome structure and evolution.</title>
        <authorList>
            <person name="Lang D."/>
            <person name="Ullrich K.K."/>
            <person name="Murat F."/>
            <person name="Fuchs J."/>
            <person name="Jenkins J."/>
            <person name="Haas F.B."/>
            <person name="Piednoel M."/>
            <person name="Gundlach H."/>
            <person name="Van Bel M."/>
            <person name="Meyberg R."/>
            <person name="Vives C."/>
            <person name="Morata J."/>
            <person name="Symeonidi A."/>
            <person name="Hiss M."/>
            <person name="Muchero W."/>
            <person name="Kamisugi Y."/>
            <person name="Saleh O."/>
            <person name="Blanc G."/>
            <person name="Decker E.L."/>
            <person name="van Gessel N."/>
            <person name="Grimwood J."/>
            <person name="Hayes R.D."/>
            <person name="Graham S.W."/>
            <person name="Gunter L.E."/>
            <person name="McDaniel S.F."/>
            <person name="Hoernstein S.N.W."/>
            <person name="Larsson A."/>
            <person name="Li F.W."/>
            <person name="Perroud P.F."/>
            <person name="Phillips J."/>
            <person name="Ranjan P."/>
            <person name="Rokshar D.S."/>
            <person name="Rothfels C.J."/>
            <person name="Schneider L."/>
            <person name="Shu S."/>
            <person name="Stevenson D.W."/>
            <person name="Thummler F."/>
            <person name="Tillich M."/>
            <person name="Villarreal Aguilar J.C."/>
            <person name="Widiez T."/>
            <person name="Wong G.K."/>
            <person name="Wymore A."/>
            <person name="Zhang Y."/>
            <person name="Zimmer A.D."/>
            <person name="Quatrano R.S."/>
            <person name="Mayer K.F.X."/>
            <person name="Goodstein D."/>
            <person name="Casacuberta J.M."/>
            <person name="Vandepoele K."/>
            <person name="Reski R."/>
            <person name="Cuming A.C."/>
            <person name="Tuskan G.A."/>
            <person name="Maumus F."/>
            <person name="Salse J."/>
            <person name="Schmutz J."/>
            <person name="Rensing S.A."/>
        </authorList>
    </citation>
    <scope>NUCLEOTIDE SEQUENCE [LARGE SCALE GENOMIC DNA]</scope>
    <source>
        <strain evidence="9 10">cv. Gransden 2004</strain>
    </source>
</reference>
<evidence type="ECO:0000256" key="2">
    <source>
        <dbReference type="ARBA" id="ARBA00009045"/>
    </source>
</evidence>
<dbReference type="EnsemblPlants" id="Pp3c1_43050V3.3">
    <property type="protein sequence ID" value="Pp3c1_43050V3.3"/>
    <property type="gene ID" value="Pp3c1_43050"/>
</dbReference>
<organism evidence="8">
    <name type="scientific">Physcomitrium patens</name>
    <name type="common">Spreading-leaved earth moss</name>
    <name type="synonym">Physcomitrella patens</name>
    <dbReference type="NCBI Taxonomy" id="3218"/>
    <lineage>
        <taxon>Eukaryota</taxon>
        <taxon>Viridiplantae</taxon>
        <taxon>Streptophyta</taxon>
        <taxon>Embryophyta</taxon>
        <taxon>Bryophyta</taxon>
        <taxon>Bryophytina</taxon>
        <taxon>Bryopsida</taxon>
        <taxon>Funariidae</taxon>
        <taxon>Funariales</taxon>
        <taxon>Funariaceae</taxon>
        <taxon>Physcomitrium</taxon>
    </lineage>
</organism>
<dbReference type="Gene3D" id="1.20.1540.10">
    <property type="entry name" value="Rhomboid-like"/>
    <property type="match status" value="1"/>
</dbReference>
<evidence type="ECO:0000256" key="3">
    <source>
        <dbReference type="ARBA" id="ARBA00022692"/>
    </source>
</evidence>
<dbReference type="STRING" id="3218.A9TRA1"/>
<dbReference type="InterPro" id="IPR050925">
    <property type="entry name" value="Rhomboid_protease_S54"/>
</dbReference>
<feature type="transmembrane region" description="Helical" evidence="6">
    <location>
        <begin position="284"/>
        <end position="302"/>
    </location>
</feature>
<keyword evidence="4 6" id="KW-1133">Transmembrane helix</keyword>
<evidence type="ECO:0000256" key="4">
    <source>
        <dbReference type="ARBA" id="ARBA00022989"/>
    </source>
</evidence>
<name>A9TRA1_PHYPA</name>
<dbReference type="OrthoDB" id="418595at2759"/>
<dbReference type="HOGENOM" id="CLU_706749_0_0_1"/>
<evidence type="ECO:0000313" key="8">
    <source>
        <dbReference type="EMBL" id="PNR63546.1"/>
    </source>
</evidence>
<dbReference type="SUPFAM" id="SSF144091">
    <property type="entry name" value="Rhomboid-like"/>
    <property type="match status" value="1"/>
</dbReference>
<protein>
    <recommendedName>
        <fullName evidence="7">Peptidase S54 rhomboid domain-containing protein</fullName>
    </recommendedName>
</protein>
<dbReference type="GeneID" id="112292185"/>
<feature type="domain" description="Peptidase S54 rhomboid" evidence="7">
    <location>
        <begin position="218"/>
        <end position="355"/>
    </location>
</feature>
<dbReference type="PANTHER" id="PTHR43731">
    <property type="entry name" value="RHOMBOID PROTEASE"/>
    <property type="match status" value="1"/>
</dbReference>
<dbReference type="EnsemblPlants" id="Pp3c1_43050V3.2">
    <property type="protein sequence ID" value="Pp3c1_43050V3.2"/>
    <property type="gene ID" value="Pp3c1_43050"/>
</dbReference>
<dbReference type="eggNOG" id="KOG2289">
    <property type="taxonomic scope" value="Eukaryota"/>
</dbReference>
<reference evidence="9" key="3">
    <citation type="submission" date="2020-12" db="UniProtKB">
        <authorList>
            <consortium name="EnsemblPlants"/>
        </authorList>
    </citation>
    <scope>IDENTIFICATION</scope>
</reference>
<evidence type="ECO:0000259" key="7">
    <source>
        <dbReference type="Pfam" id="PF01694"/>
    </source>
</evidence>
<dbReference type="Gramene" id="Pp3c1_43050V3.1">
    <property type="protein sequence ID" value="Pp3c1_43050V3.1"/>
    <property type="gene ID" value="Pp3c1_43050"/>
</dbReference>
<dbReference type="InterPro" id="IPR022764">
    <property type="entry name" value="Peptidase_S54_rhomboid_dom"/>
</dbReference>
<dbReference type="InterPro" id="IPR035952">
    <property type="entry name" value="Rhomboid-like_sf"/>
</dbReference>
<feature type="transmembrane region" description="Helical" evidence="6">
    <location>
        <begin position="341"/>
        <end position="360"/>
    </location>
</feature>
<dbReference type="RefSeq" id="XP_024396216.1">
    <property type="nucleotide sequence ID" value="XM_024540448.2"/>
</dbReference>
<gene>
    <name evidence="9" type="primary">LOC112292185</name>
    <name evidence="8" type="ORF">PHYPA_001972</name>
</gene>
<accession>A9TRA1</accession>
<dbReference type="GO" id="GO:0004252">
    <property type="term" value="F:serine-type endopeptidase activity"/>
    <property type="evidence" value="ECO:0000318"/>
    <property type="project" value="GO_Central"/>
</dbReference>
<dbReference type="Gramene" id="Pp3c1_43050V3.3">
    <property type="protein sequence ID" value="Pp3c1_43050V3.3"/>
    <property type="gene ID" value="Pp3c1_43050"/>
</dbReference>
<evidence type="ECO:0000313" key="10">
    <source>
        <dbReference type="Proteomes" id="UP000006727"/>
    </source>
</evidence>
<dbReference type="Gramene" id="Pp3c1_43050V3.2">
    <property type="protein sequence ID" value="Pp3c1_43050V3.2"/>
    <property type="gene ID" value="Pp3c1_43050"/>
</dbReference>